<accession>A0ABY7SSF9</accession>
<evidence type="ECO:0000313" key="3">
    <source>
        <dbReference type="Proteomes" id="UP001218412"/>
    </source>
</evidence>
<organism evidence="2 3">
    <name type="scientific">Paracoccus stylophorae</name>
    <dbReference type="NCBI Taxonomy" id="659350"/>
    <lineage>
        <taxon>Bacteria</taxon>
        <taxon>Pseudomonadati</taxon>
        <taxon>Pseudomonadota</taxon>
        <taxon>Alphaproteobacteria</taxon>
        <taxon>Rhodobacterales</taxon>
        <taxon>Paracoccaceae</taxon>
        <taxon>Paracoccus</taxon>
    </lineage>
</organism>
<sequence>MADHRASPNAARLSEDIGDVLSAIRRLIAEDEGLTPPRDRPDTPPDAPTIDEDAGEFLARRHGGNAALARRLVGDGDAAGRALQRPADLAAALCRASDAAGQDGDPWPLGQAANDPGAARPRPVIPETPIPNTAPPPQRDARPGDRAAQDGSGAPAAAHALRSVPSVKMPQDGEAVPLRLDASRRVEAAREEGGWRGWLRSRPRTPAPVPETVAATPPARTSVDDNDFAEAFDWKARMRPDLPAPVQDLAPAAAAHPAEDDTQDDSAVADIPAPDFAEVLDAVTRADAAGEPQQPQPPADAVATQDDAGLAAQLSEQRIRDLLRDMIQEELHGELGERFSRNLRAVIRREVAAAIDDQLDRL</sequence>
<feature type="region of interest" description="Disordered" evidence="1">
    <location>
        <begin position="251"/>
        <end position="276"/>
    </location>
</feature>
<feature type="region of interest" description="Disordered" evidence="1">
    <location>
        <begin position="29"/>
        <end position="56"/>
    </location>
</feature>
<name>A0ABY7SSF9_9RHOB</name>
<feature type="compositionally biased region" description="Low complexity" evidence="1">
    <location>
        <begin position="210"/>
        <end position="221"/>
    </location>
</feature>
<gene>
    <name evidence="2" type="ORF">JHW45_12835</name>
</gene>
<reference evidence="2 3" key="1">
    <citation type="submission" date="2021-01" db="EMBL/GenBank/DDBJ databases">
        <title>Biogeographic distribution of Paracoccus.</title>
        <authorList>
            <person name="Hollensteiner J."/>
            <person name="Leineberger J."/>
            <person name="Brinkhoff T."/>
            <person name="Daniel R."/>
        </authorList>
    </citation>
    <scope>NUCLEOTIDE SEQUENCE [LARGE SCALE GENOMIC DNA]</scope>
    <source>
        <strain evidence="2 3">LMG25392</strain>
    </source>
</reference>
<evidence type="ECO:0000313" key="2">
    <source>
        <dbReference type="EMBL" id="WCR09950.1"/>
    </source>
</evidence>
<feature type="compositionally biased region" description="Pro residues" evidence="1">
    <location>
        <begin position="123"/>
        <end position="138"/>
    </location>
</feature>
<protein>
    <recommendedName>
        <fullName evidence="4">DUF2497 domain-containing protein</fullName>
    </recommendedName>
</protein>
<feature type="region of interest" description="Disordered" evidence="1">
    <location>
        <begin position="95"/>
        <end position="180"/>
    </location>
</feature>
<evidence type="ECO:0008006" key="4">
    <source>
        <dbReference type="Google" id="ProtNLM"/>
    </source>
</evidence>
<dbReference type="Proteomes" id="UP001218412">
    <property type="component" value="Chromosome"/>
</dbReference>
<dbReference type="EMBL" id="CP067134">
    <property type="protein sequence ID" value="WCR09950.1"/>
    <property type="molecule type" value="Genomic_DNA"/>
</dbReference>
<proteinExistence type="predicted"/>
<feature type="compositionally biased region" description="Basic and acidic residues" evidence="1">
    <location>
        <begin position="139"/>
        <end position="148"/>
    </location>
</feature>
<keyword evidence="3" id="KW-1185">Reference proteome</keyword>
<evidence type="ECO:0000256" key="1">
    <source>
        <dbReference type="SAM" id="MobiDB-lite"/>
    </source>
</evidence>
<dbReference type="RefSeq" id="WP_272858009.1">
    <property type="nucleotide sequence ID" value="NZ_CP067134.1"/>
</dbReference>
<feature type="compositionally biased region" description="Low complexity" evidence="1">
    <location>
        <begin position="149"/>
        <end position="160"/>
    </location>
</feature>
<feature type="region of interest" description="Disordered" evidence="1">
    <location>
        <begin position="197"/>
        <end position="226"/>
    </location>
</feature>